<organism evidence="1 2">
    <name type="scientific">Ambrosia artemisiifolia</name>
    <name type="common">Common ragweed</name>
    <dbReference type="NCBI Taxonomy" id="4212"/>
    <lineage>
        <taxon>Eukaryota</taxon>
        <taxon>Viridiplantae</taxon>
        <taxon>Streptophyta</taxon>
        <taxon>Embryophyta</taxon>
        <taxon>Tracheophyta</taxon>
        <taxon>Spermatophyta</taxon>
        <taxon>Magnoliopsida</taxon>
        <taxon>eudicotyledons</taxon>
        <taxon>Gunneridae</taxon>
        <taxon>Pentapetalae</taxon>
        <taxon>asterids</taxon>
        <taxon>campanulids</taxon>
        <taxon>Asterales</taxon>
        <taxon>Asteraceae</taxon>
        <taxon>Asteroideae</taxon>
        <taxon>Heliantheae alliance</taxon>
        <taxon>Heliantheae</taxon>
        <taxon>Ambrosia</taxon>
    </lineage>
</organism>
<proteinExistence type="predicted"/>
<protein>
    <submittedName>
        <fullName evidence="1">Uncharacterized protein</fullName>
    </submittedName>
</protein>
<reference evidence="1" key="1">
    <citation type="submission" date="2022-06" db="EMBL/GenBank/DDBJ databases">
        <title>Uncovering the hologenomic basis of an extraordinary plant invasion.</title>
        <authorList>
            <person name="Bieker V.C."/>
            <person name="Martin M.D."/>
            <person name="Gilbert T."/>
            <person name="Hodgins K."/>
            <person name="Battlay P."/>
            <person name="Petersen B."/>
            <person name="Wilson J."/>
        </authorList>
    </citation>
    <scope>NUCLEOTIDE SEQUENCE</scope>
    <source>
        <strain evidence="1">AA19_3_7</strain>
        <tissue evidence="1">Leaf</tissue>
    </source>
</reference>
<evidence type="ECO:0000313" key="2">
    <source>
        <dbReference type="Proteomes" id="UP001206925"/>
    </source>
</evidence>
<accession>A0AAD5CED5</accession>
<gene>
    <name evidence="1" type="ORF">M8C21_005228</name>
</gene>
<dbReference type="AlphaFoldDB" id="A0AAD5CED5"/>
<name>A0AAD5CED5_AMBAR</name>
<keyword evidence="2" id="KW-1185">Reference proteome</keyword>
<dbReference type="EMBL" id="JAMZMK010008679">
    <property type="protein sequence ID" value="KAI7739069.1"/>
    <property type="molecule type" value="Genomic_DNA"/>
</dbReference>
<evidence type="ECO:0000313" key="1">
    <source>
        <dbReference type="EMBL" id="KAI7739069.1"/>
    </source>
</evidence>
<dbReference type="Proteomes" id="UP001206925">
    <property type="component" value="Unassembled WGS sequence"/>
</dbReference>
<comment type="caution">
    <text evidence="1">The sequence shown here is derived from an EMBL/GenBank/DDBJ whole genome shotgun (WGS) entry which is preliminary data.</text>
</comment>
<sequence length="155" mass="17366">MISIPKRLVQQPSILPKERILTIFNVDFQFLIKTHPIICQFRFDSTDILPNTRHRLISVLKSGSSEVSISVGDGVNRRCQASPVGHIALSLVCFFDAENGWRLDREDGPKVSLDDGALEASERRLDYGLHNDGALFLRVLILGFDVELAFGMLQT</sequence>